<proteinExistence type="predicted"/>
<protein>
    <recommendedName>
        <fullName evidence="3">Mos1 transposase HTH domain-containing protein</fullName>
    </recommendedName>
</protein>
<evidence type="ECO:0008006" key="3">
    <source>
        <dbReference type="Google" id="ProtNLM"/>
    </source>
</evidence>
<organism evidence="2">
    <name type="scientific">Harpegnathos saltator</name>
    <name type="common">Jerdon's jumping ant</name>
    <dbReference type="NCBI Taxonomy" id="610380"/>
    <lineage>
        <taxon>Eukaryota</taxon>
        <taxon>Metazoa</taxon>
        <taxon>Ecdysozoa</taxon>
        <taxon>Arthropoda</taxon>
        <taxon>Hexapoda</taxon>
        <taxon>Insecta</taxon>
        <taxon>Pterygota</taxon>
        <taxon>Neoptera</taxon>
        <taxon>Endopterygota</taxon>
        <taxon>Hymenoptera</taxon>
        <taxon>Apocrita</taxon>
        <taxon>Aculeata</taxon>
        <taxon>Formicoidea</taxon>
        <taxon>Formicidae</taxon>
        <taxon>Ponerinae</taxon>
        <taxon>Ponerini</taxon>
        <taxon>Harpegnathos</taxon>
    </lineage>
</organism>
<dbReference type="InParanoid" id="E2BSY7"/>
<dbReference type="AlphaFoldDB" id="E2BSY7"/>
<sequence>KNTEQRIYLKFCVANEISFTNAFKMLRKAYGDDCSPKTS</sequence>
<gene>
    <name evidence="1" type="ORF">EAI_13107</name>
</gene>
<dbReference type="Proteomes" id="UP000008237">
    <property type="component" value="Unassembled WGS sequence"/>
</dbReference>
<evidence type="ECO:0000313" key="2">
    <source>
        <dbReference type="Proteomes" id="UP000008237"/>
    </source>
</evidence>
<keyword evidence="2" id="KW-1185">Reference proteome</keyword>
<accession>E2BSY7</accession>
<reference evidence="1 2" key="1">
    <citation type="journal article" date="2010" name="Science">
        <title>Genomic comparison of the ants Camponotus floridanus and Harpegnathos saltator.</title>
        <authorList>
            <person name="Bonasio R."/>
            <person name="Zhang G."/>
            <person name="Ye C."/>
            <person name="Mutti N.S."/>
            <person name="Fang X."/>
            <person name="Qin N."/>
            <person name="Donahue G."/>
            <person name="Yang P."/>
            <person name="Li Q."/>
            <person name="Li C."/>
            <person name="Zhang P."/>
            <person name="Huang Z."/>
            <person name="Berger S.L."/>
            <person name="Reinberg D."/>
            <person name="Wang J."/>
            <person name="Liebig J."/>
        </authorList>
    </citation>
    <scope>NUCLEOTIDE SEQUENCE [LARGE SCALE GENOMIC DNA]</scope>
    <source>
        <strain evidence="1 2">R22 G/1</strain>
    </source>
</reference>
<dbReference type="EMBL" id="GL450313">
    <property type="protein sequence ID" value="EFN81175.1"/>
    <property type="molecule type" value="Genomic_DNA"/>
</dbReference>
<evidence type="ECO:0000313" key="1">
    <source>
        <dbReference type="EMBL" id="EFN81175.1"/>
    </source>
</evidence>
<feature type="non-terminal residue" evidence="1">
    <location>
        <position position="1"/>
    </location>
</feature>
<feature type="non-terminal residue" evidence="1">
    <location>
        <position position="39"/>
    </location>
</feature>
<name>E2BSY7_HARSA</name>